<dbReference type="PROSITE" id="PS50995">
    <property type="entry name" value="HTH_MARR_2"/>
    <property type="match status" value="1"/>
</dbReference>
<protein>
    <submittedName>
        <fullName evidence="2">MarR family transcriptional regulator</fullName>
    </submittedName>
</protein>
<reference evidence="2 3" key="1">
    <citation type="submission" date="2023-04" db="EMBL/GenBank/DDBJ databases">
        <title>Fusibacter bizertensis strain WBS, isolated from littoral bottom sediments of the Arctic seas - biochemical and genomic analysis.</title>
        <authorList>
            <person name="Brioukhanov A.L."/>
        </authorList>
    </citation>
    <scope>NUCLEOTIDE SEQUENCE [LARGE SCALE GENOMIC DNA]</scope>
    <source>
        <strain evidence="2 3">WBS</strain>
    </source>
</reference>
<evidence type="ECO:0000313" key="3">
    <source>
        <dbReference type="Proteomes" id="UP001158045"/>
    </source>
</evidence>
<feature type="domain" description="HTH marR-type" evidence="1">
    <location>
        <begin position="5"/>
        <end position="141"/>
    </location>
</feature>
<dbReference type="SMART" id="SM00347">
    <property type="entry name" value="HTH_MARR"/>
    <property type="match status" value="1"/>
</dbReference>
<dbReference type="Proteomes" id="UP001158045">
    <property type="component" value="Unassembled WGS sequence"/>
</dbReference>
<dbReference type="SUPFAM" id="SSF46785">
    <property type="entry name" value="Winged helix' DNA-binding domain"/>
    <property type="match status" value="1"/>
</dbReference>
<dbReference type="RefSeq" id="WP_281094477.1">
    <property type="nucleotide sequence ID" value="NZ_JARYZI010000006.1"/>
</dbReference>
<sequence>MANYTREIAHMLDRLNTKILTQDKNGYFRKDLKVKLNLVELLLLKQLGESGEVKLNQLIKTLEVDRNLITTTVKRLSSLKLVQKRADEIDGRGQVIVLLPAGKELYNSLITQQSRELDFILDDVTINEEKTILKFISKMVQYHTDKFEIK</sequence>
<organism evidence="2 3">
    <name type="scientific">Fusibacter bizertensis</name>
    <dbReference type="NCBI Taxonomy" id="1488331"/>
    <lineage>
        <taxon>Bacteria</taxon>
        <taxon>Bacillati</taxon>
        <taxon>Bacillota</taxon>
        <taxon>Clostridia</taxon>
        <taxon>Eubacteriales</taxon>
        <taxon>Eubacteriales Family XII. Incertae Sedis</taxon>
        <taxon>Fusibacter</taxon>
    </lineage>
</organism>
<dbReference type="Gene3D" id="1.10.10.10">
    <property type="entry name" value="Winged helix-like DNA-binding domain superfamily/Winged helix DNA-binding domain"/>
    <property type="match status" value="1"/>
</dbReference>
<dbReference type="PANTHER" id="PTHR33164:SF57">
    <property type="entry name" value="MARR-FAMILY TRANSCRIPTIONAL REGULATOR"/>
    <property type="match status" value="1"/>
</dbReference>
<accession>A0ABT6NE08</accession>
<dbReference type="InterPro" id="IPR036390">
    <property type="entry name" value="WH_DNA-bd_sf"/>
</dbReference>
<dbReference type="EMBL" id="JARYZI010000006">
    <property type="protein sequence ID" value="MDH8678626.1"/>
    <property type="molecule type" value="Genomic_DNA"/>
</dbReference>
<dbReference type="InterPro" id="IPR039422">
    <property type="entry name" value="MarR/SlyA-like"/>
</dbReference>
<dbReference type="InterPro" id="IPR000835">
    <property type="entry name" value="HTH_MarR-typ"/>
</dbReference>
<dbReference type="PANTHER" id="PTHR33164">
    <property type="entry name" value="TRANSCRIPTIONAL REGULATOR, MARR FAMILY"/>
    <property type="match status" value="1"/>
</dbReference>
<evidence type="ECO:0000259" key="1">
    <source>
        <dbReference type="PROSITE" id="PS50995"/>
    </source>
</evidence>
<dbReference type="InterPro" id="IPR036388">
    <property type="entry name" value="WH-like_DNA-bd_sf"/>
</dbReference>
<name>A0ABT6NE08_9FIRM</name>
<evidence type="ECO:0000313" key="2">
    <source>
        <dbReference type="EMBL" id="MDH8678626.1"/>
    </source>
</evidence>
<keyword evidence="3" id="KW-1185">Reference proteome</keyword>
<proteinExistence type="predicted"/>
<gene>
    <name evidence="2" type="ORF">QE109_10735</name>
</gene>
<dbReference type="Pfam" id="PF01047">
    <property type="entry name" value="MarR"/>
    <property type="match status" value="1"/>
</dbReference>
<comment type="caution">
    <text evidence="2">The sequence shown here is derived from an EMBL/GenBank/DDBJ whole genome shotgun (WGS) entry which is preliminary data.</text>
</comment>